<evidence type="ECO:0000313" key="2">
    <source>
        <dbReference type="RefSeq" id="XP_029654862.1"/>
    </source>
</evidence>
<dbReference type="KEGG" id="osn:115228421"/>
<protein>
    <submittedName>
        <fullName evidence="2">Zinc finger BED domain-containing protein 5-like</fullName>
    </submittedName>
</protein>
<dbReference type="PANTHER" id="PTHR45913:SF19">
    <property type="entry name" value="LOW QUALITY PROTEIN: ZINC FINGER BED DOMAIN-CONTAINING PROTEIN 5-LIKE"/>
    <property type="match status" value="1"/>
</dbReference>
<sequence>MHFSLRDKKSSYFKNMLKSQKTQSATFVKTLHVSQKALEASYLVAELIFKNRKNHTIGEKLILPACKIIVSKILGKEATKKIDNIPLSNNTISRRLQDISENIEEFVNGKLIHSNFSIQVDESTDFSSESHVIVFVRFVGDMNHHIFASSPNERFQLDLVDLKKFSVLQLLKEKVRARLNIESDIKICVLSSENYKKDSLFMIPVEGLKIIEEELDTIKPHITNSDHSLELF</sequence>
<proteinExistence type="predicted"/>
<organism evidence="1 2">
    <name type="scientific">Octopus sinensis</name>
    <name type="common">East Asian common octopus</name>
    <dbReference type="NCBI Taxonomy" id="2607531"/>
    <lineage>
        <taxon>Eukaryota</taxon>
        <taxon>Metazoa</taxon>
        <taxon>Spiralia</taxon>
        <taxon>Lophotrochozoa</taxon>
        <taxon>Mollusca</taxon>
        <taxon>Cephalopoda</taxon>
        <taxon>Coleoidea</taxon>
        <taxon>Octopodiformes</taxon>
        <taxon>Octopoda</taxon>
        <taxon>Incirrata</taxon>
        <taxon>Octopodidae</taxon>
        <taxon>Octopus</taxon>
    </lineage>
</organism>
<accession>A0A6P7U017</accession>
<dbReference type="AlphaFoldDB" id="A0A6P7U017"/>
<gene>
    <name evidence="2" type="primary">LOC115228421</name>
</gene>
<dbReference type="PANTHER" id="PTHR45913">
    <property type="entry name" value="EPM2A-INTERACTING PROTEIN 1"/>
    <property type="match status" value="1"/>
</dbReference>
<dbReference type="RefSeq" id="XP_029654862.1">
    <property type="nucleotide sequence ID" value="XM_029799002.1"/>
</dbReference>
<reference evidence="2" key="1">
    <citation type="submission" date="2025-08" db="UniProtKB">
        <authorList>
            <consortium name="RefSeq"/>
        </authorList>
    </citation>
    <scope>IDENTIFICATION</scope>
</reference>
<keyword evidence="1" id="KW-1185">Reference proteome</keyword>
<evidence type="ECO:0000313" key="1">
    <source>
        <dbReference type="Proteomes" id="UP000515154"/>
    </source>
</evidence>
<dbReference type="Proteomes" id="UP000515154">
    <property type="component" value="Unplaced"/>
</dbReference>
<name>A0A6P7U017_9MOLL</name>